<evidence type="ECO:0000256" key="1">
    <source>
        <dbReference type="SAM" id="SignalP"/>
    </source>
</evidence>
<dbReference type="RefSeq" id="WP_100747147.1">
    <property type="nucleotide sequence ID" value="NZ_NPEF02000004.1"/>
</dbReference>
<reference evidence="2" key="3">
    <citation type="submission" date="2023-10" db="EMBL/GenBank/DDBJ databases">
        <authorList>
            <person name="Picardeau M."/>
            <person name="Thibeaux R."/>
        </authorList>
    </citation>
    <scope>NUCLEOTIDE SEQUENCE</scope>
    <source>
        <strain evidence="2">ATI7-C-A5</strain>
    </source>
</reference>
<sequence length="94" mass="9956">MRKFASILLCTLLLSALTVGCHSRKDETTDKAILNYMLSCGPGGTIESCNAVCADRYGATATSANFQALNSCTSACTTNCNIVSLFLTYSSLNK</sequence>
<dbReference type="PROSITE" id="PS51257">
    <property type="entry name" value="PROKAR_LIPOPROTEIN"/>
    <property type="match status" value="1"/>
</dbReference>
<keyword evidence="4" id="KW-1185">Reference proteome</keyword>
<organism evidence="3">
    <name type="scientific">Leptospira ellisii</name>
    <dbReference type="NCBI Taxonomy" id="2023197"/>
    <lineage>
        <taxon>Bacteria</taxon>
        <taxon>Pseudomonadati</taxon>
        <taxon>Spirochaetota</taxon>
        <taxon>Spirochaetia</taxon>
        <taxon>Leptospirales</taxon>
        <taxon>Leptospiraceae</taxon>
        <taxon>Leptospira</taxon>
    </lineage>
</organism>
<comment type="caution">
    <text evidence="3">The sequence shown here is derived from an EMBL/GenBank/DDBJ whole genome shotgun (WGS) entry which is preliminary data.</text>
</comment>
<dbReference type="EMBL" id="NPEF01000091">
    <property type="protein sequence ID" value="PJZ92976.1"/>
    <property type="molecule type" value="Genomic_DNA"/>
</dbReference>
<reference evidence="2 4" key="2">
    <citation type="journal article" date="2018" name="Microb. Genom.">
        <title>Deciphering the unexplored Leptospira diversity from soils uncovers genomic evolution to virulence.</title>
        <authorList>
            <person name="Thibeaux R."/>
            <person name="Iraola G."/>
            <person name="Ferres I."/>
            <person name="Bierque E."/>
            <person name="Girault D."/>
            <person name="Soupe-Gilbert M.E."/>
            <person name="Picardeau M."/>
            <person name="Goarant C."/>
        </authorList>
    </citation>
    <scope>NUCLEOTIDE SEQUENCE [LARGE SCALE GENOMIC DNA]</scope>
    <source>
        <strain evidence="2 4">ATI7-C-A5</strain>
    </source>
</reference>
<dbReference type="OrthoDB" id="343990at2"/>
<evidence type="ECO:0000313" key="3">
    <source>
        <dbReference type="EMBL" id="PJZ92976.1"/>
    </source>
</evidence>
<evidence type="ECO:0000313" key="2">
    <source>
        <dbReference type="EMBL" id="MDV6234908.1"/>
    </source>
</evidence>
<dbReference type="AlphaFoldDB" id="A0A2N0B8X9"/>
<keyword evidence="1" id="KW-0732">Signal</keyword>
<feature type="chain" id="PRO_5044577191" description="Lipoprotein" evidence="1">
    <location>
        <begin position="22"/>
        <end position="94"/>
    </location>
</feature>
<accession>A0A2N0BJZ6</accession>
<evidence type="ECO:0000313" key="4">
    <source>
        <dbReference type="Proteomes" id="UP000232122"/>
    </source>
</evidence>
<evidence type="ECO:0008006" key="5">
    <source>
        <dbReference type="Google" id="ProtNLM"/>
    </source>
</evidence>
<reference evidence="3" key="1">
    <citation type="submission" date="2017-07" db="EMBL/GenBank/DDBJ databases">
        <title>Leptospira spp. isolated from tropical soils.</title>
        <authorList>
            <person name="Thibeaux R."/>
            <person name="Iraola G."/>
            <person name="Ferres I."/>
            <person name="Bierque E."/>
            <person name="Girault D."/>
            <person name="Soupe-Gilbert M.-E."/>
            <person name="Picardeau M."/>
            <person name="Goarant C."/>
        </authorList>
    </citation>
    <scope>NUCLEOTIDE SEQUENCE [LARGE SCALE GENOMIC DNA]</scope>
    <source>
        <strain evidence="3">ATI7-C-A5</strain>
    </source>
</reference>
<name>A0A2N0B8X9_9LEPT</name>
<proteinExistence type="predicted"/>
<protein>
    <recommendedName>
        <fullName evidence="5">Lipoprotein</fullName>
    </recommendedName>
</protein>
<dbReference type="EMBL" id="NPEF02000004">
    <property type="protein sequence ID" value="MDV6234908.1"/>
    <property type="molecule type" value="Genomic_DNA"/>
</dbReference>
<accession>A0A2N0B8X9</accession>
<feature type="signal peptide" evidence="1">
    <location>
        <begin position="1"/>
        <end position="21"/>
    </location>
</feature>
<dbReference type="Proteomes" id="UP000232122">
    <property type="component" value="Unassembled WGS sequence"/>
</dbReference>
<gene>
    <name evidence="2" type="ORF">CH379_004595</name>
    <name evidence="3" type="ORF">CH379_10245</name>
</gene>